<evidence type="ECO:0000313" key="1">
    <source>
        <dbReference type="EMBL" id="OQV13929.1"/>
    </source>
</evidence>
<proteinExistence type="predicted"/>
<protein>
    <submittedName>
        <fullName evidence="1">Uncharacterized protein</fullName>
    </submittedName>
</protein>
<dbReference type="Proteomes" id="UP000192578">
    <property type="component" value="Unassembled WGS sequence"/>
</dbReference>
<evidence type="ECO:0000313" key="2">
    <source>
        <dbReference type="Proteomes" id="UP000192578"/>
    </source>
</evidence>
<comment type="caution">
    <text evidence="1">The sequence shown here is derived from an EMBL/GenBank/DDBJ whole genome shotgun (WGS) entry which is preliminary data.</text>
</comment>
<keyword evidence="2" id="KW-1185">Reference proteome</keyword>
<reference evidence="2" key="1">
    <citation type="submission" date="2017-01" db="EMBL/GenBank/DDBJ databases">
        <title>Comparative genomics of anhydrobiosis in the tardigrade Hypsibius dujardini.</title>
        <authorList>
            <person name="Yoshida Y."/>
            <person name="Koutsovoulos G."/>
            <person name="Laetsch D."/>
            <person name="Stevens L."/>
            <person name="Kumar S."/>
            <person name="Horikawa D."/>
            <person name="Ishino K."/>
            <person name="Komine S."/>
            <person name="Tomita M."/>
            <person name="Blaxter M."/>
            <person name="Arakawa K."/>
        </authorList>
    </citation>
    <scope>NUCLEOTIDE SEQUENCE [LARGE SCALE GENOMIC DNA]</scope>
    <source>
        <strain evidence="2">Z151</strain>
    </source>
</reference>
<dbReference type="OrthoDB" id="10582280at2759"/>
<dbReference type="AlphaFoldDB" id="A0A1W0WFG2"/>
<dbReference type="EMBL" id="MTYJ01000113">
    <property type="protein sequence ID" value="OQV13929.1"/>
    <property type="molecule type" value="Genomic_DNA"/>
</dbReference>
<gene>
    <name evidence="1" type="ORF">BV898_11811</name>
</gene>
<organism evidence="1 2">
    <name type="scientific">Hypsibius exemplaris</name>
    <name type="common">Freshwater tardigrade</name>
    <dbReference type="NCBI Taxonomy" id="2072580"/>
    <lineage>
        <taxon>Eukaryota</taxon>
        <taxon>Metazoa</taxon>
        <taxon>Ecdysozoa</taxon>
        <taxon>Tardigrada</taxon>
        <taxon>Eutardigrada</taxon>
        <taxon>Parachela</taxon>
        <taxon>Hypsibioidea</taxon>
        <taxon>Hypsibiidae</taxon>
        <taxon>Hypsibius</taxon>
    </lineage>
</organism>
<sequence length="331" mass="37295">MTRTSPDNIRPVRSHRAVYHTPQNLQLSQSFTLSLSRSTNFTVEEINQAGSDYAWWRVAQHGEALEPGDPEVYTKASHLLNVMTGLSIPGFVVSILKTWYQRCHGKQLIHLQQTIELDLIKKVEVMRRMASSDGSRRELSLLIGEVIAAFYKLFHDAVTNIPDEEVQLSMTNMSTWKSPMQEECPVGVRVSSSGEELRSPSLFPAGTDLPPSLKNWEGNMNDAEVSPHETALIPDAVPFARTFFNQRLPSGEWTPIEKPHADAAIEIQFTLHGVMNHRDGKSSLYPVPSRLDVMQEPATDSGEYGGQGQKKHWKRLRSVGEKFQRVFMGKK</sequence>
<name>A0A1W0WFG2_HYPEX</name>
<accession>A0A1W0WFG2</accession>